<accession>A0A0D2NM72</accession>
<reference evidence="3" key="1">
    <citation type="submission" date="2014-04" db="EMBL/GenBank/DDBJ databases">
        <title>Evolutionary Origins and Diversification of the Mycorrhizal Mutualists.</title>
        <authorList>
            <consortium name="DOE Joint Genome Institute"/>
            <consortium name="Mycorrhizal Genomics Consortium"/>
            <person name="Kohler A."/>
            <person name="Kuo A."/>
            <person name="Nagy L.G."/>
            <person name="Floudas D."/>
            <person name="Copeland A."/>
            <person name="Barry K.W."/>
            <person name="Cichocki N."/>
            <person name="Veneault-Fourrey C."/>
            <person name="LaButti K."/>
            <person name="Lindquist E.A."/>
            <person name="Lipzen A."/>
            <person name="Lundell T."/>
            <person name="Morin E."/>
            <person name="Murat C."/>
            <person name="Riley R."/>
            <person name="Ohm R."/>
            <person name="Sun H."/>
            <person name="Tunlid A."/>
            <person name="Henrissat B."/>
            <person name="Grigoriev I.V."/>
            <person name="Hibbett D.S."/>
            <person name="Martin F."/>
        </authorList>
    </citation>
    <scope>NUCLEOTIDE SEQUENCE [LARGE SCALE GENOMIC DNA]</scope>
    <source>
        <strain evidence="3">FD-334 SS-4</strain>
    </source>
</reference>
<evidence type="ECO:0000313" key="3">
    <source>
        <dbReference type="Proteomes" id="UP000054270"/>
    </source>
</evidence>
<dbReference type="STRING" id="945553.A0A0D2NM72"/>
<dbReference type="Proteomes" id="UP000054270">
    <property type="component" value="Unassembled WGS sequence"/>
</dbReference>
<evidence type="ECO:0000313" key="2">
    <source>
        <dbReference type="EMBL" id="KJA19984.1"/>
    </source>
</evidence>
<evidence type="ECO:0000256" key="1">
    <source>
        <dbReference type="SAM" id="MobiDB-lite"/>
    </source>
</evidence>
<keyword evidence="3" id="KW-1185">Reference proteome</keyword>
<gene>
    <name evidence="2" type="ORF">HYPSUDRAFT_142965</name>
</gene>
<feature type="region of interest" description="Disordered" evidence="1">
    <location>
        <begin position="89"/>
        <end position="119"/>
    </location>
</feature>
<protein>
    <recommendedName>
        <fullName evidence="4">Reverse transcriptase zinc-binding domain-containing protein</fullName>
    </recommendedName>
</protein>
<feature type="non-terminal residue" evidence="2">
    <location>
        <position position="1"/>
    </location>
</feature>
<dbReference type="AlphaFoldDB" id="A0A0D2NM72"/>
<dbReference type="EMBL" id="KN817572">
    <property type="protein sequence ID" value="KJA19984.1"/>
    <property type="molecule type" value="Genomic_DNA"/>
</dbReference>
<sequence>ITQLRTEHVPLAAYLHRFNLIESPTCQQCLQGPETVAHYLKSCKAYAKQQRVLKFAIGHTTDVGTHLLGTRKNIKHILKYIHNTKHFAESHGNLRPEPQAQSNNTVDLDDETPAGITWG</sequence>
<evidence type="ECO:0008006" key="4">
    <source>
        <dbReference type="Google" id="ProtNLM"/>
    </source>
</evidence>
<name>A0A0D2NM72_HYPSF</name>
<proteinExistence type="predicted"/>
<organism evidence="2 3">
    <name type="scientific">Hypholoma sublateritium (strain FD-334 SS-4)</name>
    <dbReference type="NCBI Taxonomy" id="945553"/>
    <lineage>
        <taxon>Eukaryota</taxon>
        <taxon>Fungi</taxon>
        <taxon>Dikarya</taxon>
        <taxon>Basidiomycota</taxon>
        <taxon>Agaricomycotina</taxon>
        <taxon>Agaricomycetes</taxon>
        <taxon>Agaricomycetidae</taxon>
        <taxon>Agaricales</taxon>
        <taxon>Agaricineae</taxon>
        <taxon>Strophariaceae</taxon>
        <taxon>Hypholoma</taxon>
    </lineage>
</organism>
<dbReference type="OrthoDB" id="3044497at2759"/>